<dbReference type="InterPro" id="IPR036390">
    <property type="entry name" value="WH_DNA-bd_sf"/>
</dbReference>
<gene>
    <name evidence="1" type="ORF">LCGC14_1162380</name>
</gene>
<organism evidence="1">
    <name type="scientific">marine sediment metagenome</name>
    <dbReference type="NCBI Taxonomy" id="412755"/>
    <lineage>
        <taxon>unclassified sequences</taxon>
        <taxon>metagenomes</taxon>
        <taxon>ecological metagenomes</taxon>
    </lineage>
</organism>
<dbReference type="EMBL" id="LAZR01005680">
    <property type="protein sequence ID" value="KKM98007.1"/>
    <property type="molecule type" value="Genomic_DNA"/>
</dbReference>
<accession>A0A0F9PXV4</accession>
<proteinExistence type="predicted"/>
<protein>
    <submittedName>
        <fullName evidence="1">Uncharacterized protein</fullName>
    </submittedName>
</protein>
<name>A0A0F9PXV4_9ZZZZ</name>
<comment type="caution">
    <text evidence="1">The sequence shown here is derived from an EMBL/GenBank/DDBJ whole genome shotgun (WGS) entry which is preliminary data.</text>
</comment>
<reference evidence="1" key="1">
    <citation type="journal article" date="2015" name="Nature">
        <title>Complex archaea that bridge the gap between prokaryotes and eukaryotes.</title>
        <authorList>
            <person name="Spang A."/>
            <person name="Saw J.H."/>
            <person name="Jorgensen S.L."/>
            <person name="Zaremba-Niedzwiedzka K."/>
            <person name="Martijn J."/>
            <person name="Lind A.E."/>
            <person name="van Eijk R."/>
            <person name="Schleper C."/>
            <person name="Guy L."/>
            <person name="Ettema T.J."/>
        </authorList>
    </citation>
    <scope>NUCLEOTIDE SEQUENCE</scope>
</reference>
<dbReference type="AlphaFoldDB" id="A0A0F9PXV4"/>
<evidence type="ECO:0000313" key="1">
    <source>
        <dbReference type="EMBL" id="KKM98007.1"/>
    </source>
</evidence>
<sequence>MGKREQILKLIIENDGLTYSTLEKKFNTEFGANIFKKKSGYSLLKRLKKEGLITNDNTRNTLYKAMPKVFSDKND</sequence>
<dbReference type="SUPFAM" id="SSF46785">
    <property type="entry name" value="Winged helix' DNA-binding domain"/>
    <property type="match status" value="1"/>
</dbReference>